<feature type="chain" id="PRO_5045620739" evidence="1">
    <location>
        <begin position="19"/>
        <end position="126"/>
    </location>
</feature>
<evidence type="ECO:0000313" key="3">
    <source>
        <dbReference type="Proteomes" id="UP000198512"/>
    </source>
</evidence>
<organism evidence="2 3">
    <name type="scientific">Pseudomonas cuatrocienegasensis</name>
    <dbReference type="NCBI Taxonomy" id="543360"/>
    <lineage>
        <taxon>Bacteria</taxon>
        <taxon>Pseudomonadati</taxon>
        <taxon>Pseudomonadota</taxon>
        <taxon>Gammaproteobacteria</taxon>
        <taxon>Pseudomonadales</taxon>
        <taxon>Pseudomonadaceae</taxon>
        <taxon>Pseudomonas</taxon>
    </lineage>
</organism>
<sequence length="126" mass="13458">MRPYLALLIGLLALPAQALPPATPQGDGYAVLIISRERLEVATPCEIGLYLQDQLAGRLHQGQSVSFNLPPGEVSLRMSTLGSDRCQPGISTPDSQRISLTAGEVRRYRIALSTAGLYLLAAPSSQ</sequence>
<keyword evidence="3" id="KW-1185">Reference proteome</keyword>
<feature type="signal peptide" evidence="1">
    <location>
        <begin position="1"/>
        <end position="18"/>
    </location>
</feature>
<protein>
    <submittedName>
        <fullName evidence="2">Uncharacterized protein</fullName>
    </submittedName>
</protein>
<name>A0ABY1BGD7_9PSED</name>
<keyword evidence="1" id="KW-0732">Signal</keyword>
<dbReference type="EMBL" id="FOFP01000010">
    <property type="protein sequence ID" value="SEQ80550.1"/>
    <property type="molecule type" value="Genomic_DNA"/>
</dbReference>
<evidence type="ECO:0000313" key="2">
    <source>
        <dbReference type="EMBL" id="SEQ80550.1"/>
    </source>
</evidence>
<accession>A0ABY1BGD7</accession>
<gene>
    <name evidence="2" type="ORF">SAMN05216600_11043</name>
</gene>
<dbReference type="RefSeq" id="WP_069520549.1">
    <property type="nucleotide sequence ID" value="NZ_FOFP01000010.1"/>
</dbReference>
<reference evidence="2 3" key="1">
    <citation type="submission" date="2016-10" db="EMBL/GenBank/DDBJ databases">
        <authorList>
            <person name="Varghese N."/>
            <person name="Submissions S."/>
        </authorList>
    </citation>
    <scope>NUCLEOTIDE SEQUENCE [LARGE SCALE GENOMIC DNA]</scope>
    <source>
        <strain evidence="2 3">CIP 109853</strain>
    </source>
</reference>
<dbReference type="Proteomes" id="UP000198512">
    <property type="component" value="Unassembled WGS sequence"/>
</dbReference>
<evidence type="ECO:0000256" key="1">
    <source>
        <dbReference type="SAM" id="SignalP"/>
    </source>
</evidence>
<comment type="caution">
    <text evidence="2">The sequence shown here is derived from an EMBL/GenBank/DDBJ whole genome shotgun (WGS) entry which is preliminary data.</text>
</comment>
<proteinExistence type="predicted"/>